<feature type="region of interest" description="Disordered" evidence="1">
    <location>
        <begin position="1"/>
        <end position="21"/>
    </location>
</feature>
<sequence length="87" mass="9501">MLAGNAMAQSFGGNKSSGIVPSTYDNSLNPLDKKNRLNTHTLHVPSSTTWNELCMELSKLNLGSIVIELYLFVMEPVSTSSASFDYD</sequence>
<organism evidence="2 3">
    <name type="scientific">Streblomastix strix</name>
    <dbReference type="NCBI Taxonomy" id="222440"/>
    <lineage>
        <taxon>Eukaryota</taxon>
        <taxon>Metamonada</taxon>
        <taxon>Preaxostyla</taxon>
        <taxon>Oxymonadida</taxon>
        <taxon>Streblomastigidae</taxon>
        <taxon>Streblomastix</taxon>
    </lineage>
</organism>
<gene>
    <name evidence="2" type="ORF">EZS28_051271</name>
</gene>
<name>A0A5J4T5Y7_9EUKA</name>
<evidence type="ECO:0000256" key="1">
    <source>
        <dbReference type="SAM" id="MobiDB-lite"/>
    </source>
</evidence>
<accession>A0A5J4T5Y7</accession>
<comment type="caution">
    <text evidence="2">The sequence shown here is derived from an EMBL/GenBank/DDBJ whole genome shotgun (WGS) entry which is preliminary data.</text>
</comment>
<reference evidence="2 3" key="1">
    <citation type="submission" date="2019-03" db="EMBL/GenBank/DDBJ databases">
        <title>Single cell metagenomics reveals metabolic interactions within the superorganism composed of flagellate Streblomastix strix and complex community of Bacteroidetes bacteria on its surface.</title>
        <authorList>
            <person name="Treitli S.C."/>
            <person name="Kolisko M."/>
            <person name="Husnik F."/>
            <person name="Keeling P."/>
            <person name="Hampl V."/>
        </authorList>
    </citation>
    <scope>NUCLEOTIDE SEQUENCE [LARGE SCALE GENOMIC DNA]</scope>
    <source>
        <strain evidence="2">ST1C</strain>
    </source>
</reference>
<evidence type="ECO:0000313" key="2">
    <source>
        <dbReference type="EMBL" id="KAA6353203.1"/>
    </source>
</evidence>
<feature type="compositionally biased region" description="Polar residues" evidence="1">
    <location>
        <begin position="7"/>
        <end position="21"/>
    </location>
</feature>
<protein>
    <submittedName>
        <fullName evidence="2">Uncharacterized protein</fullName>
    </submittedName>
</protein>
<dbReference type="EMBL" id="SNRW01038566">
    <property type="protein sequence ID" value="KAA6353203.1"/>
    <property type="molecule type" value="Genomic_DNA"/>
</dbReference>
<evidence type="ECO:0000313" key="3">
    <source>
        <dbReference type="Proteomes" id="UP000324800"/>
    </source>
</evidence>
<dbReference type="Proteomes" id="UP000324800">
    <property type="component" value="Unassembled WGS sequence"/>
</dbReference>
<proteinExistence type="predicted"/>
<dbReference type="AlphaFoldDB" id="A0A5J4T5Y7"/>